<dbReference type="SUPFAM" id="SSF103481">
    <property type="entry name" value="Multidrug resistance efflux transporter EmrE"/>
    <property type="match status" value="2"/>
</dbReference>
<gene>
    <name evidence="3" type="ORF">F957_01693</name>
</gene>
<feature type="transmembrane region" description="Helical" evidence="1">
    <location>
        <begin position="237"/>
        <end position="258"/>
    </location>
</feature>
<sequence length="286" mass="31306">MEMIVAAACCSVLVSILLKYLKAKGFDVFQMIAWNYLSASLLCFYWFKTDITHISLNNTPWWLILTLAVLLPSIFLCLAKSLQFAGILKTEIAQRLAVILSLLAAYFIFGEQFSQLKLIGVGLGIIAILAIIIGQATEQASKGVNLKSALFLFSVWAGYAAIDVLLKYSSSLGLQFAVTLNLTFIAAFILSIAYIAITQPNWQPKNIFTGLFLGVLNFANIALYVKAHMLFKETPAIVFAGMNILVVVLGVLSGVVLFKERLKAYTWIGLISGVVAVLCLAKAMMK</sequence>
<organism evidence="3 4">
    <name type="scientific">Acinetobacter gyllenbergii CIP 110306 = MTCC 11365</name>
    <dbReference type="NCBI Taxonomy" id="1217657"/>
    <lineage>
        <taxon>Bacteria</taxon>
        <taxon>Pseudomonadati</taxon>
        <taxon>Pseudomonadota</taxon>
        <taxon>Gammaproteobacteria</taxon>
        <taxon>Moraxellales</taxon>
        <taxon>Moraxellaceae</taxon>
        <taxon>Acinetobacter</taxon>
    </lineage>
</organism>
<feature type="transmembrane region" description="Helical" evidence="1">
    <location>
        <begin position="148"/>
        <end position="166"/>
    </location>
</feature>
<keyword evidence="1" id="KW-0472">Membrane</keyword>
<feature type="domain" description="EamA" evidence="2">
    <location>
        <begin position="3"/>
        <end position="132"/>
    </location>
</feature>
<evidence type="ECO:0000313" key="4">
    <source>
        <dbReference type="Proteomes" id="UP000014523"/>
    </source>
</evidence>
<protein>
    <recommendedName>
        <fullName evidence="2">EamA domain-containing protein</fullName>
    </recommendedName>
</protein>
<keyword evidence="1" id="KW-0812">Transmembrane</keyword>
<evidence type="ECO:0000259" key="2">
    <source>
        <dbReference type="Pfam" id="PF00892"/>
    </source>
</evidence>
<dbReference type="RefSeq" id="WP_016540985.1">
    <property type="nucleotide sequence ID" value="NZ_ASQH01000006.1"/>
</dbReference>
<accession>A0A829HHR2</accession>
<reference evidence="3 4" key="1">
    <citation type="submission" date="2013-06" db="EMBL/GenBank/DDBJ databases">
        <title>The Genome Sequence of Acinetobacter gyllenbergii CIP 110306.</title>
        <authorList>
            <consortium name="The Broad Institute Genome Sequencing Platform"/>
            <consortium name="The Broad Institute Genome Sequencing Center for Infectious Disease"/>
            <person name="Cerqueira G."/>
            <person name="Feldgarden M."/>
            <person name="Courvalin P."/>
            <person name="Perichon B."/>
            <person name="Grillot-Courvalin C."/>
            <person name="Clermont D."/>
            <person name="Rocha E."/>
            <person name="Yoon E.-J."/>
            <person name="Nemec A."/>
            <person name="Young S.K."/>
            <person name="Zeng Q."/>
            <person name="Gargeya S."/>
            <person name="Fitzgerald M."/>
            <person name="Abouelleil A."/>
            <person name="Alvarado L."/>
            <person name="Berlin A.M."/>
            <person name="Chapman S.B."/>
            <person name="Dewar J."/>
            <person name="Goldberg J."/>
            <person name="Griggs A."/>
            <person name="Gujja S."/>
            <person name="Hansen M."/>
            <person name="Howarth C."/>
            <person name="Imamovic A."/>
            <person name="Larimer J."/>
            <person name="McCowan C."/>
            <person name="Murphy C."/>
            <person name="Pearson M."/>
            <person name="Priest M."/>
            <person name="Roberts A."/>
            <person name="Saif S."/>
            <person name="Shea T."/>
            <person name="Sykes S."/>
            <person name="Wortman J."/>
            <person name="Nusbaum C."/>
            <person name="Birren B."/>
        </authorList>
    </citation>
    <scope>NUCLEOTIDE SEQUENCE [LARGE SCALE GENOMIC DNA]</scope>
    <source>
        <strain evidence="3 4">CIP 110306</strain>
    </source>
</reference>
<feature type="transmembrane region" description="Helical" evidence="1">
    <location>
        <begin position="207"/>
        <end position="225"/>
    </location>
</feature>
<name>A0A829HHR2_9GAMM</name>
<feature type="transmembrane region" description="Helical" evidence="1">
    <location>
        <begin position="28"/>
        <end position="47"/>
    </location>
</feature>
<comment type="caution">
    <text evidence="3">The sequence shown here is derived from an EMBL/GenBank/DDBJ whole genome shotgun (WGS) entry which is preliminary data.</text>
</comment>
<evidence type="ECO:0000256" key="1">
    <source>
        <dbReference type="SAM" id="Phobius"/>
    </source>
</evidence>
<dbReference type="GO" id="GO:0016020">
    <property type="term" value="C:membrane"/>
    <property type="evidence" value="ECO:0007669"/>
    <property type="project" value="InterPro"/>
</dbReference>
<proteinExistence type="predicted"/>
<feature type="transmembrane region" description="Helical" evidence="1">
    <location>
        <begin position="264"/>
        <end position="281"/>
    </location>
</feature>
<feature type="transmembrane region" description="Helical" evidence="1">
    <location>
        <begin position="59"/>
        <end position="86"/>
    </location>
</feature>
<keyword evidence="4" id="KW-1185">Reference proteome</keyword>
<feature type="transmembrane region" description="Helical" evidence="1">
    <location>
        <begin position="116"/>
        <end position="136"/>
    </location>
</feature>
<evidence type="ECO:0000313" key="3">
    <source>
        <dbReference type="EMBL" id="EPF87823.1"/>
    </source>
</evidence>
<dbReference type="InterPro" id="IPR000620">
    <property type="entry name" value="EamA_dom"/>
</dbReference>
<keyword evidence="1" id="KW-1133">Transmembrane helix</keyword>
<dbReference type="InterPro" id="IPR037185">
    <property type="entry name" value="EmrE-like"/>
</dbReference>
<feature type="transmembrane region" description="Helical" evidence="1">
    <location>
        <begin position="92"/>
        <end position="109"/>
    </location>
</feature>
<dbReference type="Pfam" id="PF00892">
    <property type="entry name" value="EamA"/>
    <property type="match status" value="1"/>
</dbReference>
<dbReference type="Proteomes" id="UP000014523">
    <property type="component" value="Unassembled WGS sequence"/>
</dbReference>
<dbReference type="EMBL" id="ATGG01000012">
    <property type="protein sequence ID" value="EPF87823.1"/>
    <property type="molecule type" value="Genomic_DNA"/>
</dbReference>
<dbReference type="AlphaFoldDB" id="A0A829HHR2"/>
<feature type="transmembrane region" description="Helical" evidence="1">
    <location>
        <begin position="173"/>
        <end position="195"/>
    </location>
</feature>